<proteinExistence type="predicted"/>
<evidence type="ECO:0000313" key="2">
    <source>
        <dbReference type="EMBL" id="QSQ14202.1"/>
    </source>
</evidence>
<evidence type="ECO:0000313" key="3">
    <source>
        <dbReference type="Proteomes" id="UP000663090"/>
    </source>
</evidence>
<evidence type="ECO:0000256" key="1">
    <source>
        <dbReference type="SAM" id="SignalP"/>
    </source>
</evidence>
<feature type="chain" id="PRO_5047152398" evidence="1">
    <location>
        <begin position="32"/>
        <end position="306"/>
    </location>
</feature>
<sequence length="306" mass="33444">MSRGGKSWVHCIEWRVLLMVLLLCGAGVAEAACASGDGARAALLDWKRTGFAVPEAARRVPLIATLVDCLASPDPLLRDGLGYEGLQALLRANALSPDALRALRDRLVAMLAAPDRQGVTRPFAALVLAEVARTDRVEPWMRADERAGMVERAAAYLVSVDDYRGFDKKVGWRHGVAHGADWVMQLAMNPTLDRSQLDRLRDAVAAQAVPTSGHAYAFGEPERLARPLLFIAMRDLHDEATWTTWFTALTASLGAPSLAWKDDAWLARRHDLGAFLRVLYFEADRSEDSGVTKLRPGILAALKALP</sequence>
<name>A0ABX7N600_9BACT</name>
<protein>
    <submittedName>
        <fullName evidence="2">DUF2785 domain-containing protein</fullName>
    </submittedName>
</protein>
<keyword evidence="3" id="KW-1185">Reference proteome</keyword>
<accession>A0ABX7N600</accession>
<keyword evidence="1" id="KW-0732">Signal</keyword>
<gene>
    <name evidence="2" type="ORF">JY572_38840</name>
</gene>
<reference evidence="2 3" key="1">
    <citation type="submission" date="2021-02" db="EMBL/GenBank/DDBJ databases">
        <title>De Novo genome assembly of isolated myxobacteria.</title>
        <authorList>
            <person name="Stevens D.C."/>
        </authorList>
    </citation>
    <scope>NUCLEOTIDE SEQUENCE [LARGE SCALE GENOMIC DNA]</scope>
    <source>
        <strain evidence="2 3">SCHIC003</strain>
    </source>
</reference>
<dbReference type="EMBL" id="CP071091">
    <property type="protein sequence ID" value="QSQ14202.1"/>
    <property type="molecule type" value="Genomic_DNA"/>
</dbReference>
<organism evidence="2 3">
    <name type="scientific">Myxococcus landrumensis</name>
    <dbReference type="NCBI Taxonomy" id="2813577"/>
    <lineage>
        <taxon>Bacteria</taxon>
        <taxon>Pseudomonadati</taxon>
        <taxon>Myxococcota</taxon>
        <taxon>Myxococcia</taxon>
        <taxon>Myxococcales</taxon>
        <taxon>Cystobacterineae</taxon>
        <taxon>Myxococcaceae</taxon>
        <taxon>Myxococcus</taxon>
    </lineage>
</organism>
<feature type="signal peptide" evidence="1">
    <location>
        <begin position="1"/>
        <end position="31"/>
    </location>
</feature>
<dbReference type="InterPro" id="IPR021247">
    <property type="entry name" value="DUF2785"/>
</dbReference>
<dbReference type="Pfam" id="PF10978">
    <property type="entry name" value="DUF2785"/>
    <property type="match status" value="1"/>
</dbReference>
<dbReference type="Proteomes" id="UP000663090">
    <property type="component" value="Chromosome"/>
</dbReference>